<dbReference type="InterPro" id="IPR001034">
    <property type="entry name" value="DeoR_HTH"/>
</dbReference>
<keyword evidence="6" id="KW-1185">Reference proteome</keyword>
<protein>
    <submittedName>
        <fullName evidence="5">DeoR family transcriptional regulator</fullName>
    </submittedName>
</protein>
<dbReference type="InterPro" id="IPR037171">
    <property type="entry name" value="NagB/RpiA_transferase-like"/>
</dbReference>
<evidence type="ECO:0000256" key="1">
    <source>
        <dbReference type="ARBA" id="ARBA00023015"/>
    </source>
</evidence>
<dbReference type="SMART" id="SM00420">
    <property type="entry name" value="HTH_DEOR"/>
    <property type="match status" value="1"/>
</dbReference>
<dbReference type="SUPFAM" id="SSF46785">
    <property type="entry name" value="Winged helix' DNA-binding domain"/>
    <property type="match status" value="1"/>
</dbReference>
<keyword evidence="1" id="KW-0805">Transcription regulation</keyword>
<evidence type="ECO:0000313" key="5">
    <source>
        <dbReference type="EMBL" id="RKD68767.1"/>
    </source>
</evidence>
<dbReference type="PRINTS" id="PR00037">
    <property type="entry name" value="HTHLACR"/>
</dbReference>
<feature type="domain" description="HTH deoR-type" evidence="4">
    <location>
        <begin position="3"/>
        <end position="58"/>
    </location>
</feature>
<dbReference type="AlphaFoldDB" id="A0A419UW11"/>
<dbReference type="RefSeq" id="WP_120194365.1">
    <property type="nucleotide sequence ID" value="NZ_RAPK01000012.1"/>
</dbReference>
<organism evidence="5 6">
    <name type="scientific">Sinobaca qinghaiensis</name>
    <dbReference type="NCBI Taxonomy" id="342944"/>
    <lineage>
        <taxon>Bacteria</taxon>
        <taxon>Bacillati</taxon>
        <taxon>Bacillota</taxon>
        <taxon>Bacilli</taxon>
        <taxon>Bacillales</taxon>
        <taxon>Sporolactobacillaceae</taxon>
        <taxon>Sinobaca</taxon>
    </lineage>
</organism>
<accession>A0A419UW11</accession>
<reference evidence="5 6" key="1">
    <citation type="submission" date="2018-09" db="EMBL/GenBank/DDBJ databases">
        <title>Genomic Encyclopedia of Archaeal and Bacterial Type Strains, Phase II (KMG-II): from individual species to whole genera.</title>
        <authorList>
            <person name="Goeker M."/>
        </authorList>
    </citation>
    <scope>NUCLEOTIDE SEQUENCE [LARGE SCALE GENOMIC DNA]</scope>
    <source>
        <strain evidence="5 6">DSM 17008</strain>
    </source>
</reference>
<dbReference type="InterPro" id="IPR050313">
    <property type="entry name" value="Carb_Metab_HTH_regulators"/>
</dbReference>
<name>A0A419UW11_9BACL</name>
<dbReference type="InterPro" id="IPR014036">
    <property type="entry name" value="DeoR-like_C"/>
</dbReference>
<dbReference type="OrthoDB" id="9797223at2"/>
<dbReference type="Pfam" id="PF00455">
    <property type="entry name" value="DeoRC"/>
    <property type="match status" value="1"/>
</dbReference>
<dbReference type="Pfam" id="PF08220">
    <property type="entry name" value="HTH_DeoR"/>
    <property type="match status" value="1"/>
</dbReference>
<proteinExistence type="predicted"/>
<dbReference type="PROSITE" id="PS51000">
    <property type="entry name" value="HTH_DEOR_2"/>
    <property type="match status" value="1"/>
</dbReference>
<evidence type="ECO:0000259" key="4">
    <source>
        <dbReference type="PROSITE" id="PS51000"/>
    </source>
</evidence>
<evidence type="ECO:0000256" key="3">
    <source>
        <dbReference type="ARBA" id="ARBA00023163"/>
    </source>
</evidence>
<dbReference type="SUPFAM" id="SSF100950">
    <property type="entry name" value="NagB/RpiA/CoA transferase-like"/>
    <property type="match status" value="1"/>
</dbReference>
<dbReference type="GO" id="GO:0003700">
    <property type="term" value="F:DNA-binding transcription factor activity"/>
    <property type="evidence" value="ECO:0007669"/>
    <property type="project" value="InterPro"/>
</dbReference>
<dbReference type="EMBL" id="RAPK01000012">
    <property type="protein sequence ID" value="RKD68767.1"/>
    <property type="molecule type" value="Genomic_DNA"/>
</dbReference>
<dbReference type="InterPro" id="IPR036388">
    <property type="entry name" value="WH-like_DNA-bd_sf"/>
</dbReference>
<dbReference type="Gene3D" id="1.10.10.10">
    <property type="entry name" value="Winged helix-like DNA-binding domain superfamily/Winged helix DNA-binding domain"/>
    <property type="match status" value="1"/>
</dbReference>
<comment type="caution">
    <text evidence="5">The sequence shown here is derived from an EMBL/GenBank/DDBJ whole genome shotgun (WGS) entry which is preliminary data.</text>
</comment>
<dbReference type="GO" id="GO:0003677">
    <property type="term" value="F:DNA binding"/>
    <property type="evidence" value="ECO:0007669"/>
    <property type="project" value="UniProtKB-KW"/>
</dbReference>
<dbReference type="SMART" id="SM01134">
    <property type="entry name" value="DeoRC"/>
    <property type="match status" value="1"/>
</dbReference>
<evidence type="ECO:0000313" key="6">
    <source>
        <dbReference type="Proteomes" id="UP000285120"/>
    </source>
</evidence>
<keyword evidence="3" id="KW-0804">Transcription</keyword>
<keyword evidence="2" id="KW-0238">DNA-binding</keyword>
<evidence type="ECO:0000256" key="2">
    <source>
        <dbReference type="ARBA" id="ARBA00023125"/>
    </source>
</evidence>
<dbReference type="InterPro" id="IPR036390">
    <property type="entry name" value="WH_DNA-bd_sf"/>
</dbReference>
<dbReference type="Gene3D" id="3.40.50.1360">
    <property type="match status" value="1"/>
</dbReference>
<sequence>MLHAQRKEAIVQELKLKEVVSIQDLVDKTGASESTIRRDLNDLESDNFIKRVHGGASLSRQKIYEPTIAEKEAANQPEKYKIAEWAASMVKEKESIFLDAGTTTLALIPFLEDKQVTVVTNGITHVPLLLQHNIPTYVTGGRAKPGTAALAGEKAASTLKEFRFDTAFVGINGIHPYYGYSTPDPDEALVKHTAISYSTRAVIIADHSKIYDVSFANVGKLSDAQIVTSSYANKDQLRKIQQETRVKVVEI</sequence>
<dbReference type="PANTHER" id="PTHR30363">
    <property type="entry name" value="HTH-TYPE TRANSCRIPTIONAL REGULATOR SRLR-RELATED"/>
    <property type="match status" value="1"/>
</dbReference>
<dbReference type="Proteomes" id="UP000285120">
    <property type="component" value="Unassembled WGS sequence"/>
</dbReference>
<dbReference type="PANTHER" id="PTHR30363:SF56">
    <property type="entry name" value="TRANSCRIPTIONAL REGULATOR, DEOR FAMILY"/>
    <property type="match status" value="1"/>
</dbReference>
<gene>
    <name evidence="5" type="ORF">ATL39_3229</name>
</gene>
<dbReference type="InterPro" id="IPR018356">
    <property type="entry name" value="Tscrpt_reg_HTH_DeoR_CS"/>
</dbReference>
<dbReference type="PROSITE" id="PS00894">
    <property type="entry name" value="HTH_DEOR_1"/>
    <property type="match status" value="1"/>
</dbReference>